<name>A0ABQ8N3R7_PYRGI</name>
<comment type="caution">
    <text evidence="1">The sequence shown here is derived from an EMBL/GenBank/DDBJ whole genome shotgun (WGS) entry which is preliminary data.</text>
</comment>
<evidence type="ECO:0000313" key="2">
    <source>
        <dbReference type="Proteomes" id="UP001059893"/>
    </source>
</evidence>
<accession>A0ABQ8N3R7</accession>
<dbReference type="Proteomes" id="UP001059893">
    <property type="component" value="Unassembled WGS sequence"/>
</dbReference>
<proteinExistence type="predicted"/>
<keyword evidence="2" id="KW-1185">Reference proteome</keyword>
<sequence length="82" mass="9131">MTMSSLARAKASSPPIWGADADVVIFFWDCGPEFDKQPQRHAAPSASVPYWSHDSTGVDMEMEAVRGVKRTFEILPSREEFA</sequence>
<dbReference type="EMBL" id="JABSND010000425">
    <property type="protein sequence ID" value="KAI6290763.1"/>
    <property type="molecule type" value="Genomic_DNA"/>
</dbReference>
<reference evidence="1" key="1">
    <citation type="submission" date="2021-01" db="EMBL/GenBank/DDBJ databases">
        <title>Deciphering the adaptive evolutionary patterns associated with biogeogrpahic diversity in the finger millet blast pathogen Magnaporthe oryzae in Eastern Africa.</title>
        <authorList>
            <person name="Onyema G."/>
            <person name="Shittu T.A."/>
            <person name="Dodsworth S."/>
            <person name="Devilliers S."/>
            <person name="Muthumeenakshi S."/>
            <person name="Sreenivasaprasad S."/>
        </authorList>
    </citation>
    <scope>NUCLEOTIDE SEQUENCE</scope>
    <source>
        <strain evidence="1">D15/s37</strain>
    </source>
</reference>
<protein>
    <submittedName>
        <fullName evidence="1">Uncharacterized protein</fullName>
    </submittedName>
</protein>
<evidence type="ECO:0000313" key="1">
    <source>
        <dbReference type="EMBL" id="KAI6290763.1"/>
    </source>
</evidence>
<gene>
    <name evidence="1" type="ORF">MCOR33_011065</name>
</gene>
<organism evidence="1 2">
    <name type="scientific">Pyricularia grisea</name>
    <name type="common">Crabgrass-specific blast fungus</name>
    <name type="synonym">Magnaporthe grisea</name>
    <dbReference type="NCBI Taxonomy" id="148305"/>
    <lineage>
        <taxon>Eukaryota</taxon>
        <taxon>Fungi</taxon>
        <taxon>Dikarya</taxon>
        <taxon>Ascomycota</taxon>
        <taxon>Pezizomycotina</taxon>
        <taxon>Sordariomycetes</taxon>
        <taxon>Sordariomycetidae</taxon>
        <taxon>Magnaporthales</taxon>
        <taxon>Pyriculariaceae</taxon>
        <taxon>Pyricularia</taxon>
    </lineage>
</organism>